<reference evidence="1" key="1">
    <citation type="submission" date="2020-10" db="EMBL/GenBank/DDBJ databases">
        <title>The Isolation and Genome Sequence of a Novel Cyanophage S-H9-1 from the Yellow Sea, China.</title>
        <authorList>
            <person name="Jiang T."/>
        </authorList>
    </citation>
    <scope>NUCLEOTIDE SEQUENCE</scope>
</reference>
<dbReference type="RefSeq" id="YP_010669610.1">
    <property type="nucleotide sequence ID" value="NC_070961.1"/>
</dbReference>
<keyword evidence="2" id="KW-1185">Reference proteome</keyword>
<name>A0A873WSY3_9CAUD</name>
<dbReference type="GeneID" id="77945793"/>
<accession>A0A873WSY3</accession>
<dbReference type="EMBL" id="MW117966">
    <property type="protein sequence ID" value="QPB08194.1"/>
    <property type="molecule type" value="Genomic_DNA"/>
</dbReference>
<evidence type="ECO:0000313" key="1">
    <source>
        <dbReference type="EMBL" id="QPB08194.1"/>
    </source>
</evidence>
<dbReference type="KEGG" id="vg:77945793"/>
<sequence length="124" mass="14013">MTVNHAIRVVTLVTGERVLCIFGDLRDEENKVVGYKLFEPFTLKVGDPQEDGSMPIKYNRWCMFSPEREYLISGTHIIAASVPDQNILDTYVSELEEKVGITRDQIFVEENTDGDNSEPTEAGE</sequence>
<dbReference type="Gene3D" id="2.30.30.100">
    <property type="match status" value="1"/>
</dbReference>
<proteinExistence type="predicted"/>
<protein>
    <submittedName>
        <fullName evidence="1">Uncharacterized protein</fullName>
    </submittedName>
</protein>
<evidence type="ECO:0000313" key="2">
    <source>
        <dbReference type="Proteomes" id="UP000663288"/>
    </source>
</evidence>
<organism evidence="1 2">
    <name type="scientific">Synechococcus phage S-H9-1</name>
    <dbReference type="NCBI Taxonomy" id="2783674"/>
    <lineage>
        <taxon>Viruses</taxon>
        <taxon>Duplodnaviria</taxon>
        <taxon>Heunggongvirae</taxon>
        <taxon>Uroviricota</taxon>
        <taxon>Caudoviricetes</taxon>
        <taxon>Pantevenvirales</taxon>
        <taxon>Kyanoviridae</taxon>
        <taxon>Scyllavirus</taxon>
        <taxon>Scyllavirus aitchnine</taxon>
    </lineage>
</organism>
<dbReference type="Proteomes" id="UP000663288">
    <property type="component" value="Segment"/>
</dbReference>